<keyword evidence="3" id="KW-1185">Reference proteome</keyword>
<dbReference type="SUPFAM" id="SSF46689">
    <property type="entry name" value="Homeodomain-like"/>
    <property type="match status" value="1"/>
</dbReference>
<dbReference type="InterPro" id="IPR002197">
    <property type="entry name" value="HTH_Fis"/>
</dbReference>
<feature type="domain" description="DNA binding HTH" evidence="1">
    <location>
        <begin position="11"/>
        <end position="42"/>
    </location>
</feature>
<evidence type="ECO:0000259" key="1">
    <source>
        <dbReference type="Pfam" id="PF02954"/>
    </source>
</evidence>
<reference evidence="2 3" key="1">
    <citation type="journal article" date="2011" name="PLoS Pathog.">
        <title>Dynamic evolution of pathogenicity revealed by sequencing and comparative genomics of 19 Pseudomonas syringae isolates.</title>
        <authorList>
            <person name="Baltrus D.A."/>
            <person name="Nishimura M.T."/>
            <person name="Romanchuk A."/>
            <person name="Chang J.H."/>
            <person name="Mukhtar M.S."/>
            <person name="Cherkis K."/>
            <person name="Roach J."/>
            <person name="Grant S.R."/>
            <person name="Jones C.D."/>
            <person name="Dangl J.L."/>
        </authorList>
    </citation>
    <scope>NUCLEOTIDE SEQUENCE [LARGE SCALE GENOMIC DNA]</scope>
    <source>
        <strain evidence="2 3">1704B</strain>
    </source>
</reference>
<dbReference type="InterPro" id="IPR009057">
    <property type="entry name" value="Homeodomain-like_sf"/>
</dbReference>
<protein>
    <submittedName>
        <fullName evidence="2">Sigma-54 dependent transcriptional regulator</fullName>
    </submittedName>
</protein>
<proteinExistence type="predicted"/>
<dbReference type="GO" id="GO:0043565">
    <property type="term" value="F:sequence-specific DNA binding"/>
    <property type="evidence" value="ECO:0007669"/>
    <property type="project" value="InterPro"/>
</dbReference>
<evidence type="ECO:0000313" key="2">
    <source>
        <dbReference type="EMBL" id="EGH49134.1"/>
    </source>
</evidence>
<dbReference type="PRINTS" id="PR01590">
    <property type="entry name" value="HTHFIS"/>
</dbReference>
<dbReference type="AlphaFoldDB" id="F3GPY1"/>
<feature type="non-terminal residue" evidence="2">
    <location>
        <position position="1"/>
    </location>
</feature>
<evidence type="ECO:0000313" key="3">
    <source>
        <dbReference type="Proteomes" id="UP000004986"/>
    </source>
</evidence>
<name>F3GPY1_PSESJ</name>
<comment type="caution">
    <text evidence="2">The sequence shown here is derived from an EMBL/GenBank/DDBJ whole genome shotgun (WGS) entry which is preliminary data.</text>
</comment>
<dbReference type="HOGENOM" id="CLU_216611_0_0_6"/>
<dbReference type="EMBL" id="AEAI01003878">
    <property type="protein sequence ID" value="EGH49134.1"/>
    <property type="molecule type" value="Genomic_DNA"/>
</dbReference>
<dbReference type="Pfam" id="PF02954">
    <property type="entry name" value="HTH_8"/>
    <property type="match status" value="1"/>
</dbReference>
<dbReference type="Gene3D" id="1.10.10.60">
    <property type="entry name" value="Homeodomain-like"/>
    <property type="match status" value="1"/>
</dbReference>
<accession>F3GPY1</accession>
<organism evidence="2 3">
    <name type="scientific">Pseudomonas syringae pv. pisi str. 1704B</name>
    <dbReference type="NCBI Taxonomy" id="629263"/>
    <lineage>
        <taxon>Bacteria</taxon>
        <taxon>Pseudomonadati</taxon>
        <taxon>Pseudomonadota</taxon>
        <taxon>Gammaproteobacteria</taxon>
        <taxon>Pseudomonadales</taxon>
        <taxon>Pseudomonadaceae</taxon>
        <taxon>Pseudomonas</taxon>
        <taxon>Pseudomonas syringae</taxon>
    </lineage>
</organism>
<dbReference type="Proteomes" id="UP000004986">
    <property type="component" value="Unassembled WGS sequence"/>
</dbReference>
<gene>
    <name evidence="2" type="ORF">PSYPI_44991</name>
</gene>
<sequence>DRKKDDSLEKLAHALRVFNGSRSELARELGLSERTLYRRLRALGIPR</sequence>